<evidence type="ECO:0000313" key="1">
    <source>
        <dbReference type="EMBL" id="ESO96476.1"/>
    </source>
</evidence>
<dbReference type="PRINTS" id="PR00828">
    <property type="entry name" value="FORMIN"/>
</dbReference>
<sequence>MSRGYGKNSSSRAPPSVKFRRSSLQLMTNVGSNMYYWAHLEPGTHHIDLAPTKLTPMWPPPNTVEGEQQKSGLKYTEADHQAAIVQIRQQYKDENQKLKVPDLTVILM</sequence>
<dbReference type="CTD" id="20238187"/>
<dbReference type="Proteomes" id="UP000030746">
    <property type="component" value="Unassembled WGS sequence"/>
</dbReference>
<protein>
    <submittedName>
        <fullName evidence="1">Uncharacterized protein</fullName>
    </submittedName>
</protein>
<dbReference type="RefSeq" id="XP_009052835.1">
    <property type="nucleotide sequence ID" value="XM_009054587.1"/>
</dbReference>
<dbReference type="AlphaFoldDB" id="V4ARZ3"/>
<dbReference type="GO" id="GO:0045010">
    <property type="term" value="P:actin nucleation"/>
    <property type="evidence" value="ECO:0007669"/>
    <property type="project" value="InterPro"/>
</dbReference>
<organism evidence="1 2">
    <name type="scientific">Lottia gigantea</name>
    <name type="common">Giant owl limpet</name>
    <dbReference type="NCBI Taxonomy" id="225164"/>
    <lineage>
        <taxon>Eukaryota</taxon>
        <taxon>Metazoa</taxon>
        <taxon>Spiralia</taxon>
        <taxon>Lophotrochozoa</taxon>
        <taxon>Mollusca</taxon>
        <taxon>Gastropoda</taxon>
        <taxon>Patellogastropoda</taxon>
        <taxon>Lottioidea</taxon>
        <taxon>Lottiidae</taxon>
        <taxon>Lottia</taxon>
    </lineage>
</organism>
<proteinExistence type="predicted"/>
<evidence type="ECO:0000313" key="2">
    <source>
        <dbReference type="Proteomes" id="UP000030746"/>
    </source>
</evidence>
<keyword evidence="2" id="KW-1185">Reference proteome</keyword>
<dbReference type="GO" id="GO:0005884">
    <property type="term" value="C:actin filament"/>
    <property type="evidence" value="ECO:0007669"/>
    <property type="project" value="InterPro"/>
</dbReference>
<dbReference type="GeneID" id="20238187"/>
<accession>V4ARZ3</accession>
<gene>
    <name evidence="1" type="ORF">LOTGIDRAFT_159890</name>
</gene>
<reference evidence="1 2" key="1">
    <citation type="journal article" date="2013" name="Nature">
        <title>Insights into bilaterian evolution from three spiralian genomes.</title>
        <authorList>
            <person name="Simakov O."/>
            <person name="Marletaz F."/>
            <person name="Cho S.J."/>
            <person name="Edsinger-Gonzales E."/>
            <person name="Havlak P."/>
            <person name="Hellsten U."/>
            <person name="Kuo D.H."/>
            <person name="Larsson T."/>
            <person name="Lv J."/>
            <person name="Arendt D."/>
            <person name="Savage R."/>
            <person name="Osoegawa K."/>
            <person name="de Jong P."/>
            <person name="Grimwood J."/>
            <person name="Chapman J.A."/>
            <person name="Shapiro H."/>
            <person name="Aerts A."/>
            <person name="Otillar R.P."/>
            <person name="Terry A.Y."/>
            <person name="Boore J.L."/>
            <person name="Grigoriev I.V."/>
            <person name="Lindberg D.R."/>
            <person name="Seaver E.C."/>
            <person name="Weisblat D.A."/>
            <person name="Putnam N.H."/>
            <person name="Rokhsar D.S."/>
        </authorList>
    </citation>
    <scope>NUCLEOTIDE SEQUENCE [LARGE SCALE GENOMIC DNA]</scope>
</reference>
<dbReference type="OrthoDB" id="427644at2759"/>
<dbReference type="InterPro" id="IPR001265">
    <property type="entry name" value="Formin_Cappuccino_subfam"/>
</dbReference>
<dbReference type="KEGG" id="lgi:LOTGIDRAFT_159890"/>
<dbReference type="GO" id="GO:0008017">
    <property type="term" value="F:microtubule binding"/>
    <property type="evidence" value="ECO:0007669"/>
    <property type="project" value="InterPro"/>
</dbReference>
<dbReference type="EMBL" id="KB201459">
    <property type="protein sequence ID" value="ESO96476.1"/>
    <property type="molecule type" value="Genomic_DNA"/>
</dbReference>
<dbReference type="HOGENOM" id="CLU_2199934_0_0_1"/>
<dbReference type="STRING" id="225164.V4ARZ3"/>
<name>V4ARZ3_LOTGI</name>